<dbReference type="Gene3D" id="3.90.550.10">
    <property type="entry name" value="Spore Coat Polysaccharide Biosynthesis Protein SpsA, Chain A"/>
    <property type="match status" value="1"/>
</dbReference>
<dbReference type="PANTHER" id="PTHR22916:SF3">
    <property type="entry name" value="UDP-GLCNAC:BETAGAL BETA-1,3-N-ACETYLGLUCOSAMINYLTRANSFERASE-LIKE PROTEIN 1"/>
    <property type="match status" value="1"/>
</dbReference>
<dbReference type="InterPro" id="IPR029044">
    <property type="entry name" value="Nucleotide-diphossugar_trans"/>
</dbReference>
<dbReference type="AlphaFoldDB" id="A0A1W2AL57"/>
<feature type="domain" description="Glycosyltransferase 2-like" evidence="1">
    <location>
        <begin position="6"/>
        <end position="134"/>
    </location>
</feature>
<dbReference type="RefSeq" id="WP_084017173.1">
    <property type="nucleotide sequence ID" value="NZ_FWXS01000004.1"/>
</dbReference>
<protein>
    <submittedName>
        <fullName evidence="2">Glycosyltransferase involved in cell wall bisynthesis</fullName>
    </submittedName>
</protein>
<organism evidence="2 3">
    <name type="scientific">Moheibacter sediminis</name>
    <dbReference type="NCBI Taxonomy" id="1434700"/>
    <lineage>
        <taxon>Bacteria</taxon>
        <taxon>Pseudomonadati</taxon>
        <taxon>Bacteroidota</taxon>
        <taxon>Flavobacteriia</taxon>
        <taxon>Flavobacteriales</taxon>
        <taxon>Weeksellaceae</taxon>
        <taxon>Moheibacter</taxon>
    </lineage>
</organism>
<evidence type="ECO:0000259" key="1">
    <source>
        <dbReference type="Pfam" id="PF00535"/>
    </source>
</evidence>
<dbReference type="Proteomes" id="UP000192393">
    <property type="component" value="Unassembled WGS sequence"/>
</dbReference>
<dbReference type="GO" id="GO:0016758">
    <property type="term" value="F:hexosyltransferase activity"/>
    <property type="evidence" value="ECO:0007669"/>
    <property type="project" value="UniProtKB-ARBA"/>
</dbReference>
<name>A0A1W2AL57_9FLAO</name>
<dbReference type="EMBL" id="FWXS01000004">
    <property type="protein sequence ID" value="SMC61393.1"/>
    <property type="molecule type" value="Genomic_DNA"/>
</dbReference>
<dbReference type="STRING" id="1434700.SAMN06296427_104264"/>
<proteinExistence type="predicted"/>
<evidence type="ECO:0000313" key="2">
    <source>
        <dbReference type="EMBL" id="SMC61393.1"/>
    </source>
</evidence>
<sequence length="305" mass="35754">MNKQVTIITPAFNRADKLPRLYDSLVNQTFKDFVWLVMDDGSTDNTKEVIEGFKQEGKIDIEYHWHENVHKVITMFRAFNLVKTDYHFRVDSDDTIPPRSIEILYNHMMEIKDDPTMCAVIGRLKYDNGKINGSDFPKNPLDTTAFLMKNHDKVKGVHAGMQKNAAVRSLGLNMEQYRGRGYLPDFWNYVLDSKFKTRFVNDIVYTYHFDEIDQASNTNARKLKKYAFGLMVNHLNFLESYYEQYFTTHPIPILKQLFKYLYYGLNVKDSSFKSLIANLKKINLKILALIMIPCVFVYNKLYPLS</sequence>
<keyword evidence="2" id="KW-0808">Transferase</keyword>
<dbReference type="PANTHER" id="PTHR22916">
    <property type="entry name" value="GLYCOSYLTRANSFERASE"/>
    <property type="match status" value="1"/>
</dbReference>
<reference evidence="2 3" key="1">
    <citation type="submission" date="2017-04" db="EMBL/GenBank/DDBJ databases">
        <authorList>
            <person name="Afonso C.L."/>
            <person name="Miller P.J."/>
            <person name="Scott M.A."/>
            <person name="Spackman E."/>
            <person name="Goraichik I."/>
            <person name="Dimitrov K.M."/>
            <person name="Suarez D.L."/>
            <person name="Swayne D.E."/>
        </authorList>
    </citation>
    <scope>NUCLEOTIDE SEQUENCE [LARGE SCALE GENOMIC DNA]</scope>
    <source>
        <strain evidence="2 3">CGMCC 1.12708</strain>
    </source>
</reference>
<dbReference type="OrthoDB" id="9810303at2"/>
<accession>A0A1W2AL57</accession>
<evidence type="ECO:0000313" key="3">
    <source>
        <dbReference type="Proteomes" id="UP000192393"/>
    </source>
</evidence>
<keyword evidence="3" id="KW-1185">Reference proteome</keyword>
<dbReference type="Pfam" id="PF00535">
    <property type="entry name" value="Glycos_transf_2"/>
    <property type="match status" value="1"/>
</dbReference>
<dbReference type="CDD" id="cd00761">
    <property type="entry name" value="Glyco_tranf_GTA_type"/>
    <property type="match status" value="1"/>
</dbReference>
<dbReference type="SUPFAM" id="SSF53448">
    <property type="entry name" value="Nucleotide-diphospho-sugar transferases"/>
    <property type="match status" value="1"/>
</dbReference>
<dbReference type="InterPro" id="IPR001173">
    <property type="entry name" value="Glyco_trans_2-like"/>
</dbReference>
<gene>
    <name evidence="2" type="ORF">SAMN06296427_104264</name>
</gene>